<protein>
    <submittedName>
        <fullName evidence="1">Uncharacterized protein</fullName>
    </submittedName>
</protein>
<dbReference type="EMBL" id="LHPH01000041">
    <property type="protein sequence ID" value="KPH56662.1"/>
    <property type="molecule type" value="Genomic_DNA"/>
</dbReference>
<dbReference type="OrthoDB" id="6286196at2"/>
<comment type="caution">
    <text evidence="1">The sequence shown here is derived from an EMBL/GenBank/DDBJ whole genome shotgun (WGS) entry which is preliminary data.</text>
</comment>
<dbReference type="PATRIC" id="fig|187330.3.peg.3102"/>
<sequence>MKKFALAISILALVVFYFIPKEHSEIEKFSDKNDSENAVSKDLKRKEKSTIETDIGVSELASAEEYLLEAKEIRRCSAIPKTQDELDKWMSKVNEVGEPYEYIEEVLSRFERCSQFNFISDDFVELLFKAIELGSDNAVAELWAVSDREYFQSKGLDELSREDTIKQRVKFNKLKYRLSESVALTGGEQSILRLVKEYQNYDPDTGNPNYLKVIAYADFGLKIVEDNDIYLKLDFIKQRIHQNMEFQDIEQAQMLTEKLLNKFGKNGN</sequence>
<dbReference type="Proteomes" id="UP000037848">
    <property type="component" value="Unassembled WGS sequence"/>
</dbReference>
<reference evidence="1 2" key="1">
    <citation type="submission" date="2015-08" db="EMBL/GenBank/DDBJ databases">
        <title>Draft Genome Sequence of Pseudoalteromonas porphyrae UCD-SED14.</title>
        <authorList>
            <person name="Coil D.A."/>
            <person name="Jospin G."/>
            <person name="Lee R.D."/>
            <person name="Eisen J.A."/>
        </authorList>
    </citation>
    <scope>NUCLEOTIDE SEQUENCE [LARGE SCALE GENOMIC DNA]</scope>
    <source>
        <strain evidence="1 2">UCD-SED14</strain>
    </source>
</reference>
<keyword evidence="2" id="KW-1185">Reference proteome</keyword>
<name>A0A0N1EA61_9GAMM</name>
<accession>A0A0N1EA61</accession>
<evidence type="ECO:0000313" key="2">
    <source>
        <dbReference type="Proteomes" id="UP000037848"/>
    </source>
</evidence>
<organism evidence="1 2">
    <name type="scientific">Pseudoalteromonas porphyrae</name>
    <dbReference type="NCBI Taxonomy" id="187330"/>
    <lineage>
        <taxon>Bacteria</taxon>
        <taxon>Pseudomonadati</taxon>
        <taxon>Pseudomonadota</taxon>
        <taxon>Gammaproteobacteria</taxon>
        <taxon>Alteromonadales</taxon>
        <taxon>Pseudoalteromonadaceae</taxon>
        <taxon>Pseudoalteromonas</taxon>
    </lineage>
</organism>
<gene>
    <name evidence="1" type="ORF">ADS77_20845</name>
</gene>
<evidence type="ECO:0000313" key="1">
    <source>
        <dbReference type="EMBL" id="KPH56662.1"/>
    </source>
</evidence>
<dbReference type="AlphaFoldDB" id="A0A0N1EA61"/>
<dbReference type="RefSeq" id="WP_054456129.1">
    <property type="nucleotide sequence ID" value="NZ_LHPH01000041.1"/>
</dbReference>
<proteinExistence type="predicted"/>